<dbReference type="AlphaFoldDB" id="A0A8J4CLH5"/>
<dbReference type="Proteomes" id="UP000747110">
    <property type="component" value="Unassembled WGS sequence"/>
</dbReference>
<comment type="caution">
    <text evidence="2">The sequence shown here is derived from an EMBL/GenBank/DDBJ whole genome shotgun (WGS) entry which is preliminary data.</text>
</comment>
<accession>A0A8J4CLH5</accession>
<evidence type="ECO:0000313" key="4">
    <source>
        <dbReference type="Proteomes" id="UP000747110"/>
    </source>
</evidence>
<feature type="region of interest" description="Disordered" evidence="1">
    <location>
        <begin position="80"/>
        <end position="100"/>
    </location>
</feature>
<name>A0A8J4CLH5_9CHLO</name>
<organism evidence="2 4">
    <name type="scientific">Volvox reticuliferus</name>
    <dbReference type="NCBI Taxonomy" id="1737510"/>
    <lineage>
        <taxon>Eukaryota</taxon>
        <taxon>Viridiplantae</taxon>
        <taxon>Chlorophyta</taxon>
        <taxon>core chlorophytes</taxon>
        <taxon>Chlorophyceae</taxon>
        <taxon>CS clade</taxon>
        <taxon>Chlamydomonadales</taxon>
        <taxon>Volvocaceae</taxon>
        <taxon>Volvox</taxon>
    </lineage>
</organism>
<dbReference type="EMBL" id="BNCP01000033">
    <property type="protein sequence ID" value="GIL85602.1"/>
    <property type="molecule type" value="Genomic_DNA"/>
</dbReference>
<reference evidence="2" key="1">
    <citation type="journal article" date="2021" name="Proc. Natl. Acad. Sci. U.S.A.">
        <title>Three genomes in the algal genus Volvox reveal the fate of a haploid sex-determining region after a transition to homothallism.</title>
        <authorList>
            <person name="Yamamoto K."/>
            <person name="Hamaji T."/>
            <person name="Kawai-Toyooka H."/>
            <person name="Matsuzaki R."/>
            <person name="Takahashi F."/>
            <person name="Nishimura Y."/>
            <person name="Kawachi M."/>
            <person name="Noguchi H."/>
            <person name="Minakuchi Y."/>
            <person name="Umen J.G."/>
            <person name="Toyoda A."/>
            <person name="Nozaki H."/>
        </authorList>
    </citation>
    <scope>NUCLEOTIDE SEQUENCE</scope>
    <source>
        <strain evidence="3">NIES-3785</strain>
        <strain evidence="2">NIES-3786</strain>
    </source>
</reference>
<dbReference type="EMBL" id="BNCQ01000031">
    <property type="protein sequence ID" value="GIM09436.1"/>
    <property type="molecule type" value="Genomic_DNA"/>
</dbReference>
<keyword evidence="4" id="KW-1185">Reference proteome</keyword>
<dbReference type="Proteomes" id="UP000722791">
    <property type="component" value="Unassembled WGS sequence"/>
</dbReference>
<evidence type="ECO:0000256" key="1">
    <source>
        <dbReference type="SAM" id="MobiDB-lite"/>
    </source>
</evidence>
<protein>
    <submittedName>
        <fullName evidence="2">Uncharacterized protein</fullName>
    </submittedName>
</protein>
<evidence type="ECO:0000313" key="3">
    <source>
        <dbReference type="EMBL" id="GIM09436.1"/>
    </source>
</evidence>
<evidence type="ECO:0000313" key="2">
    <source>
        <dbReference type="EMBL" id="GIL85602.1"/>
    </source>
</evidence>
<sequence>MNKRAELNINAELNMSFVFFLHFITDAAGPNSMKLHCRYGIYTDDRKLAWISRRRLSSCLLAAALGDSRNRFALLPAMAAESSKAKSSKKAGAPKKAADI</sequence>
<gene>
    <name evidence="2" type="ORF">Vretifemale_14145</name>
    <name evidence="3" type="ORF">Vretimale_13292</name>
</gene>
<proteinExistence type="predicted"/>